<keyword evidence="4" id="KW-1185">Reference proteome</keyword>
<dbReference type="GO" id="GO:0009244">
    <property type="term" value="P:lipopolysaccharide core region biosynthetic process"/>
    <property type="evidence" value="ECO:0007669"/>
    <property type="project" value="TreeGrafter"/>
</dbReference>
<reference evidence="3 4" key="2">
    <citation type="submission" date="2019-09" db="EMBL/GenBank/DDBJ databases">
        <authorList>
            <person name="Jin C."/>
        </authorList>
    </citation>
    <scope>NUCLEOTIDE SEQUENCE [LARGE SCALE GENOMIC DNA]</scope>
    <source>
        <strain evidence="3 4">BN140078</strain>
    </source>
</reference>
<dbReference type="EMBL" id="VUOC01000003">
    <property type="protein sequence ID" value="KAA2241659.1"/>
    <property type="molecule type" value="Genomic_DNA"/>
</dbReference>
<sequence>MQKTILAIRFSALGDVAMTIPVMRQVLADNPDVHIVFVSNKNWGALCKDIPRLSFFPADLKGRHKGIPGLYRLFREIRSAHRIHAVADLHEVLRAKIVRTFFRLSGAAVAVIDKGRSEKKALTRKDDKVLQPLTPTIDRYAAVFQQLGLACNMDGAPQLAVPQPLTAAITAITGTPEQTAWIGLAPFATYREKTYPLEKMEQALATLTQPSQHQVLLFGGGAREVEQLTALAQRYPRTIVIAGRFSLEEELAIISHLQVMISMDSANMHLASLFGIPVVSVWGATHPYAGFMGYRQSMDRAIQVTDLPCRPCSVFGNKPCYRGDHACMEWITPERISEKVQALLREAR</sequence>
<keyword evidence="1" id="KW-0328">Glycosyltransferase</keyword>
<dbReference type="Pfam" id="PF01075">
    <property type="entry name" value="Glyco_transf_9"/>
    <property type="match status" value="1"/>
</dbReference>
<organism evidence="3 4">
    <name type="scientific">Chitinophaga agrisoli</name>
    <dbReference type="NCBI Taxonomy" id="2607653"/>
    <lineage>
        <taxon>Bacteria</taxon>
        <taxon>Pseudomonadati</taxon>
        <taxon>Bacteroidota</taxon>
        <taxon>Chitinophagia</taxon>
        <taxon>Chitinophagales</taxon>
        <taxon>Chitinophagaceae</taxon>
        <taxon>Chitinophaga</taxon>
    </lineage>
</organism>
<dbReference type="CDD" id="cd03789">
    <property type="entry name" value="GT9_LPS_heptosyltransferase"/>
    <property type="match status" value="1"/>
</dbReference>
<gene>
    <name evidence="3" type="ORF">F0L74_17425</name>
</gene>
<dbReference type="SUPFAM" id="SSF53756">
    <property type="entry name" value="UDP-Glycosyltransferase/glycogen phosphorylase"/>
    <property type="match status" value="1"/>
</dbReference>
<reference evidence="3 4" key="1">
    <citation type="submission" date="2019-09" db="EMBL/GenBank/DDBJ databases">
        <title>Chitinophaga ginsengihumi sp. nov., isolated from soil of ginseng rhizosphere.</title>
        <authorList>
            <person name="Lee J."/>
        </authorList>
    </citation>
    <scope>NUCLEOTIDE SEQUENCE [LARGE SCALE GENOMIC DNA]</scope>
    <source>
        <strain evidence="3 4">BN140078</strain>
    </source>
</reference>
<dbReference type="PANTHER" id="PTHR30160:SF22">
    <property type="entry name" value="LIPOPOLYSACCHARIDE CORE BIOSYNTHESIS PROTEIN"/>
    <property type="match status" value="1"/>
</dbReference>
<evidence type="ECO:0000256" key="2">
    <source>
        <dbReference type="ARBA" id="ARBA00022679"/>
    </source>
</evidence>
<proteinExistence type="predicted"/>
<evidence type="ECO:0000256" key="1">
    <source>
        <dbReference type="ARBA" id="ARBA00022676"/>
    </source>
</evidence>
<name>A0A5B2VU69_9BACT</name>
<dbReference type="InterPro" id="IPR002201">
    <property type="entry name" value="Glyco_trans_9"/>
</dbReference>
<dbReference type="Gene3D" id="3.40.50.2000">
    <property type="entry name" value="Glycogen Phosphorylase B"/>
    <property type="match status" value="2"/>
</dbReference>
<dbReference type="RefSeq" id="WP_149839166.1">
    <property type="nucleotide sequence ID" value="NZ_VUOC01000003.1"/>
</dbReference>
<keyword evidence="2 3" id="KW-0808">Transferase</keyword>
<comment type="caution">
    <text evidence="3">The sequence shown here is derived from an EMBL/GenBank/DDBJ whole genome shotgun (WGS) entry which is preliminary data.</text>
</comment>
<accession>A0A5B2VU69</accession>
<protein>
    <submittedName>
        <fullName evidence="3">Glycosyltransferase family 9 protein</fullName>
    </submittedName>
</protein>
<dbReference type="Proteomes" id="UP000324611">
    <property type="component" value="Unassembled WGS sequence"/>
</dbReference>
<evidence type="ECO:0000313" key="4">
    <source>
        <dbReference type="Proteomes" id="UP000324611"/>
    </source>
</evidence>
<dbReference type="PANTHER" id="PTHR30160">
    <property type="entry name" value="TETRAACYLDISACCHARIDE 4'-KINASE-RELATED"/>
    <property type="match status" value="1"/>
</dbReference>
<dbReference type="GO" id="GO:0005829">
    <property type="term" value="C:cytosol"/>
    <property type="evidence" value="ECO:0007669"/>
    <property type="project" value="TreeGrafter"/>
</dbReference>
<dbReference type="GO" id="GO:0008713">
    <property type="term" value="F:ADP-heptose-lipopolysaccharide heptosyltransferase activity"/>
    <property type="evidence" value="ECO:0007669"/>
    <property type="project" value="TreeGrafter"/>
</dbReference>
<evidence type="ECO:0000313" key="3">
    <source>
        <dbReference type="EMBL" id="KAA2241659.1"/>
    </source>
</evidence>
<dbReference type="InterPro" id="IPR051199">
    <property type="entry name" value="LPS_LOS_Heptosyltrfase"/>
</dbReference>
<dbReference type="AlphaFoldDB" id="A0A5B2VU69"/>